<feature type="transmembrane region" description="Helical" evidence="2">
    <location>
        <begin position="323"/>
        <end position="341"/>
    </location>
</feature>
<gene>
    <name evidence="4" type="ORF">C483_10926</name>
</gene>
<evidence type="ECO:0000256" key="1">
    <source>
        <dbReference type="SAM" id="MobiDB-lite"/>
    </source>
</evidence>
<dbReference type="AlphaFoldDB" id="L9ZZL6"/>
<dbReference type="STRING" id="1227493.C483_10926"/>
<dbReference type="Pfam" id="PF26514">
    <property type="entry name" value="DUF8173"/>
    <property type="match status" value="1"/>
</dbReference>
<feature type="compositionally biased region" description="Basic and acidic residues" evidence="1">
    <location>
        <begin position="364"/>
        <end position="380"/>
    </location>
</feature>
<evidence type="ECO:0000313" key="5">
    <source>
        <dbReference type="Proteomes" id="UP000011519"/>
    </source>
</evidence>
<accession>L9ZZL6</accession>
<dbReference type="PATRIC" id="fig|1227493.4.peg.2176"/>
<keyword evidence="2" id="KW-0812">Transmembrane</keyword>
<keyword evidence="2" id="KW-1133">Transmembrane helix</keyword>
<dbReference type="EMBL" id="AOIM01000034">
    <property type="protein sequence ID" value="ELY90568.1"/>
    <property type="molecule type" value="Genomic_DNA"/>
</dbReference>
<keyword evidence="2" id="KW-0472">Membrane</keyword>
<feature type="transmembrane region" description="Helical" evidence="2">
    <location>
        <begin position="299"/>
        <end position="317"/>
    </location>
</feature>
<dbReference type="Proteomes" id="UP000011519">
    <property type="component" value="Unassembled WGS sequence"/>
</dbReference>
<dbReference type="InterPro" id="IPR058486">
    <property type="entry name" value="DUF8173"/>
</dbReference>
<evidence type="ECO:0000259" key="3">
    <source>
        <dbReference type="Pfam" id="PF26514"/>
    </source>
</evidence>
<feature type="transmembrane region" description="Helical" evidence="2">
    <location>
        <begin position="239"/>
        <end position="264"/>
    </location>
</feature>
<dbReference type="RefSeq" id="WP_006653378.1">
    <property type="nucleotide sequence ID" value="NZ_AOIM01000034.1"/>
</dbReference>
<organism evidence="4 5">
    <name type="scientific">Natrialba hulunbeirensis JCM 10989</name>
    <dbReference type="NCBI Taxonomy" id="1227493"/>
    <lineage>
        <taxon>Archaea</taxon>
        <taxon>Methanobacteriati</taxon>
        <taxon>Methanobacteriota</taxon>
        <taxon>Stenosarchaea group</taxon>
        <taxon>Halobacteria</taxon>
        <taxon>Halobacteriales</taxon>
        <taxon>Natrialbaceae</taxon>
        <taxon>Natrialba</taxon>
    </lineage>
</organism>
<evidence type="ECO:0000256" key="2">
    <source>
        <dbReference type="SAM" id="Phobius"/>
    </source>
</evidence>
<evidence type="ECO:0000313" key="4">
    <source>
        <dbReference type="EMBL" id="ELY90568.1"/>
    </source>
</evidence>
<proteinExistence type="predicted"/>
<dbReference type="OrthoDB" id="293642at2157"/>
<keyword evidence="5" id="KW-1185">Reference proteome</keyword>
<feature type="domain" description="DUF8173" evidence="3">
    <location>
        <begin position="195"/>
        <end position="342"/>
    </location>
</feature>
<sequence>MEGVTNGRSRRSTAFVLLVVVLVGCAAFSAPVAAQSETRAGGTITIGPDETVDSLNAFGGTVVVEGTVTGDVSAAAGDVRIDGNVGGDVEAGAGSVTITGDIGGDVNAATGGLEIAEGATIGGSLAAGAGSVAIDGTIDGDAELGAETTTLGEEAAIGGDLRYGGDLQGNTDAVAGEIEYDSTLGGEWAPTFEPIGSLLASAYIFVLNLLLGAALLAIFPRFSDSVAGQVSQKPVRSGLVGLGVLIGVPLLLIALAITIVGIPFSLVGGLLFALIIWVGIIYGRFAVAAWLLSAGGIDNRWLALVVGLVGGALLAQIPWIGGLLNFLFFLLGLGALALALVKHRRTSREQRRERDPQPYSHPGPRRDQPRRRDPDGRDGFDQDDPTTD</sequence>
<feature type="region of interest" description="Disordered" evidence="1">
    <location>
        <begin position="348"/>
        <end position="388"/>
    </location>
</feature>
<protein>
    <recommendedName>
        <fullName evidence="3">DUF8173 domain-containing protein</fullName>
    </recommendedName>
</protein>
<feature type="transmembrane region" description="Helical" evidence="2">
    <location>
        <begin position="270"/>
        <end position="292"/>
    </location>
</feature>
<name>L9ZZL6_9EURY</name>
<feature type="transmembrane region" description="Helical" evidence="2">
    <location>
        <begin position="198"/>
        <end position="219"/>
    </location>
</feature>
<comment type="caution">
    <text evidence="4">The sequence shown here is derived from an EMBL/GenBank/DDBJ whole genome shotgun (WGS) entry which is preliminary data.</text>
</comment>
<reference evidence="4 5" key="1">
    <citation type="journal article" date="2014" name="PLoS Genet.">
        <title>Phylogenetically driven sequencing of extremely halophilic archaea reveals strategies for static and dynamic osmo-response.</title>
        <authorList>
            <person name="Becker E.A."/>
            <person name="Seitzer P.M."/>
            <person name="Tritt A."/>
            <person name="Larsen D."/>
            <person name="Krusor M."/>
            <person name="Yao A.I."/>
            <person name="Wu D."/>
            <person name="Madern D."/>
            <person name="Eisen J.A."/>
            <person name="Darling A.E."/>
            <person name="Facciotti M.T."/>
        </authorList>
    </citation>
    <scope>NUCLEOTIDE SEQUENCE [LARGE SCALE GENOMIC DNA]</scope>
    <source>
        <strain evidence="4 5">JCM 10989</strain>
    </source>
</reference>